<dbReference type="InterPro" id="IPR007349">
    <property type="entry name" value="DUF418"/>
</dbReference>
<dbReference type="InterPro" id="IPR052529">
    <property type="entry name" value="Bact_Transport_Assoc"/>
</dbReference>
<evidence type="ECO:0000259" key="2">
    <source>
        <dbReference type="Pfam" id="PF04235"/>
    </source>
</evidence>
<sequence>MNIRKKRNVRLFLLFLLATFALLVIIKLIGPQEHVDLLKVRMEGGEVPLIALVMSALNNLSTVSMSGMWAMGFISLYQVEGVRKYLDILTPYGRMGLTNYEIQNVIGAILFSGWGFGSVFGTKGAAVLFVLGLLIYALQVIISQYWVKRILYGPLEWLWRSGTYLKWQPFKKKQNREKSTVVVE</sequence>
<feature type="transmembrane region" description="Helical" evidence="1">
    <location>
        <begin position="100"/>
        <end position="120"/>
    </location>
</feature>
<keyword evidence="1" id="KW-1133">Transmembrane helix</keyword>
<evidence type="ECO:0000256" key="1">
    <source>
        <dbReference type="SAM" id="Phobius"/>
    </source>
</evidence>
<accession>A0A645HM25</accession>
<proteinExistence type="predicted"/>
<dbReference type="PANTHER" id="PTHR30590:SF2">
    <property type="entry name" value="INNER MEMBRANE PROTEIN"/>
    <property type="match status" value="1"/>
</dbReference>
<protein>
    <recommendedName>
        <fullName evidence="2">DUF418 domain-containing protein</fullName>
    </recommendedName>
</protein>
<feature type="transmembrane region" description="Helical" evidence="1">
    <location>
        <begin position="126"/>
        <end position="147"/>
    </location>
</feature>
<feature type="domain" description="DUF418" evidence="2">
    <location>
        <begin position="40"/>
        <end position="166"/>
    </location>
</feature>
<dbReference type="Pfam" id="PF04235">
    <property type="entry name" value="DUF418"/>
    <property type="match status" value="1"/>
</dbReference>
<keyword evidence="1" id="KW-0812">Transmembrane</keyword>
<gene>
    <name evidence="3" type="ORF">SDC9_187384</name>
</gene>
<keyword evidence="1" id="KW-0472">Membrane</keyword>
<comment type="caution">
    <text evidence="3">The sequence shown here is derived from an EMBL/GenBank/DDBJ whole genome shotgun (WGS) entry which is preliminary data.</text>
</comment>
<reference evidence="3" key="1">
    <citation type="submission" date="2019-08" db="EMBL/GenBank/DDBJ databases">
        <authorList>
            <person name="Kucharzyk K."/>
            <person name="Murdoch R.W."/>
            <person name="Higgins S."/>
            <person name="Loffler F."/>
        </authorList>
    </citation>
    <scope>NUCLEOTIDE SEQUENCE</scope>
</reference>
<evidence type="ECO:0000313" key="3">
    <source>
        <dbReference type="EMBL" id="MPN39850.1"/>
    </source>
</evidence>
<feature type="transmembrane region" description="Helical" evidence="1">
    <location>
        <begin position="49"/>
        <end position="79"/>
    </location>
</feature>
<dbReference type="EMBL" id="VSSQ01095915">
    <property type="protein sequence ID" value="MPN39850.1"/>
    <property type="molecule type" value="Genomic_DNA"/>
</dbReference>
<dbReference type="AlphaFoldDB" id="A0A645HM25"/>
<feature type="transmembrane region" description="Helical" evidence="1">
    <location>
        <begin position="12"/>
        <end position="29"/>
    </location>
</feature>
<name>A0A645HM25_9ZZZZ</name>
<dbReference type="PANTHER" id="PTHR30590">
    <property type="entry name" value="INNER MEMBRANE PROTEIN"/>
    <property type="match status" value="1"/>
</dbReference>
<organism evidence="3">
    <name type="scientific">bioreactor metagenome</name>
    <dbReference type="NCBI Taxonomy" id="1076179"/>
    <lineage>
        <taxon>unclassified sequences</taxon>
        <taxon>metagenomes</taxon>
        <taxon>ecological metagenomes</taxon>
    </lineage>
</organism>